<evidence type="ECO:0000256" key="2">
    <source>
        <dbReference type="SAM" id="Phobius"/>
    </source>
</evidence>
<dbReference type="AlphaFoldDB" id="A0A9N9SPA9"/>
<gene>
    <name evidence="3" type="ORF">DIABBA_LOCUS780</name>
</gene>
<dbReference type="EMBL" id="OU898276">
    <property type="protein sequence ID" value="CAG9826685.1"/>
    <property type="molecule type" value="Genomic_DNA"/>
</dbReference>
<keyword evidence="2" id="KW-1133">Transmembrane helix</keyword>
<feature type="region of interest" description="Disordered" evidence="1">
    <location>
        <begin position="349"/>
        <end position="375"/>
    </location>
</feature>
<evidence type="ECO:0000256" key="1">
    <source>
        <dbReference type="SAM" id="MobiDB-lite"/>
    </source>
</evidence>
<evidence type="ECO:0000313" key="3">
    <source>
        <dbReference type="EMBL" id="CAG9826685.1"/>
    </source>
</evidence>
<accession>A0A9N9SPA9</accession>
<feature type="transmembrane region" description="Helical" evidence="2">
    <location>
        <begin position="45"/>
        <end position="65"/>
    </location>
</feature>
<dbReference type="OrthoDB" id="8189004at2759"/>
<keyword evidence="2" id="KW-0472">Membrane</keyword>
<feature type="region of interest" description="Disordered" evidence="1">
    <location>
        <begin position="300"/>
        <end position="337"/>
    </location>
</feature>
<name>A0A9N9SPA9_DIABA</name>
<feature type="region of interest" description="Disordered" evidence="1">
    <location>
        <begin position="191"/>
        <end position="213"/>
    </location>
</feature>
<keyword evidence="4" id="KW-1185">Reference proteome</keyword>
<proteinExistence type="predicted"/>
<organism evidence="3 4">
    <name type="scientific">Diabrotica balteata</name>
    <name type="common">Banded cucumber beetle</name>
    <dbReference type="NCBI Taxonomy" id="107213"/>
    <lineage>
        <taxon>Eukaryota</taxon>
        <taxon>Metazoa</taxon>
        <taxon>Ecdysozoa</taxon>
        <taxon>Arthropoda</taxon>
        <taxon>Hexapoda</taxon>
        <taxon>Insecta</taxon>
        <taxon>Pterygota</taxon>
        <taxon>Neoptera</taxon>
        <taxon>Endopterygota</taxon>
        <taxon>Coleoptera</taxon>
        <taxon>Polyphaga</taxon>
        <taxon>Cucujiformia</taxon>
        <taxon>Chrysomeloidea</taxon>
        <taxon>Chrysomelidae</taxon>
        <taxon>Galerucinae</taxon>
        <taxon>Diabroticina</taxon>
        <taxon>Diabroticites</taxon>
        <taxon>Diabrotica</taxon>
    </lineage>
</organism>
<feature type="compositionally biased region" description="Acidic residues" evidence="1">
    <location>
        <begin position="303"/>
        <end position="316"/>
    </location>
</feature>
<reference evidence="3" key="1">
    <citation type="submission" date="2022-01" db="EMBL/GenBank/DDBJ databases">
        <authorList>
            <person name="King R."/>
        </authorList>
    </citation>
    <scope>NUCLEOTIDE SEQUENCE</scope>
</reference>
<evidence type="ECO:0000313" key="4">
    <source>
        <dbReference type="Proteomes" id="UP001153709"/>
    </source>
</evidence>
<sequence>MEWIISYVMDPEPNGSEGRNITVTSTAQPVPTLHPYYQTYDVMTGVRIAATLGSFFGLMAILMFYKSKSKTEKAMEDPDFTAAAIAEVLKNEEEEERQLQMALEATVHHQLNPRRIRRSLDTASMPSNWDRYTPRFSSFAGGSGMINPPTRQNCKLPMFTDDDPEEIGSLYDEIYYNDHLDIPRRPSNITCSSSGSSYLERRDSSTTLGLPPMPAHKCKSSQCQFSDVPELYDFYYPIDIRVTHPTPGGSPCGSNRGLYDRVVDIPNLKPKLAPLASISSCNSSLGTDIPDFEVQSFSSDSVFQDDDEDTEHEMDEFSTNSEANSDDSDVDSENGACYRGRSIRLTVPVDIEPIPSSKSSSTLVGHDKSSSEHSSVINLDEKKSWVQETLF</sequence>
<protein>
    <submittedName>
        <fullName evidence="3">Uncharacterized protein</fullName>
    </submittedName>
</protein>
<keyword evidence="2" id="KW-0812">Transmembrane</keyword>
<dbReference type="Proteomes" id="UP001153709">
    <property type="component" value="Chromosome 1"/>
</dbReference>